<dbReference type="NCBIfam" id="TIGR01643">
    <property type="entry name" value="YD_repeat_2x"/>
    <property type="match status" value="3"/>
</dbReference>
<gene>
    <name evidence="4" type="ORF">NBRC116591_21240</name>
</gene>
<dbReference type="SUPFAM" id="SSF49464">
    <property type="entry name" value="Carboxypeptidase regulatory domain-like"/>
    <property type="match status" value="1"/>
</dbReference>
<dbReference type="InterPro" id="IPR022385">
    <property type="entry name" value="Rhs_assc_core"/>
</dbReference>
<comment type="caution">
    <text evidence="4">The sequence shown here is derived from an EMBL/GenBank/DDBJ whole genome shotgun (WGS) entry which is preliminary data.</text>
</comment>
<dbReference type="InterPro" id="IPR056823">
    <property type="entry name" value="TEN-like_YD-shell"/>
</dbReference>
<dbReference type="Gene3D" id="2.180.10.10">
    <property type="entry name" value="RHS repeat-associated core"/>
    <property type="match status" value="4"/>
</dbReference>
<keyword evidence="5" id="KW-1185">Reference proteome</keyword>
<dbReference type="Pfam" id="PF22352">
    <property type="entry name" value="K319L-like_PKD"/>
    <property type="match status" value="2"/>
</dbReference>
<dbReference type="Pfam" id="PF25023">
    <property type="entry name" value="TEN_YD-shell"/>
    <property type="match status" value="3"/>
</dbReference>
<evidence type="ECO:0000313" key="4">
    <source>
        <dbReference type="EMBL" id="GAA6168313.1"/>
    </source>
</evidence>
<name>A0ABQ0A9J0_9GAMM</name>
<dbReference type="SMART" id="SM00089">
    <property type="entry name" value="PKD"/>
    <property type="match status" value="2"/>
</dbReference>
<dbReference type="PROSITE" id="PS51257">
    <property type="entry name" value="PROKAR_LIPOPROTEIN"/>
    <property type="match status" value="1"/>
</dbReference>
<dbReference type="Pfam" id="PF05345">
    <property type="entry name" value="He_PIG"/>
    <property type="match status" value="1"/>
</dbReference>
<feature type="region of interest" description="Disordered" evidence="2">
    <location>
        <begin position="2238"/>
        <end position="2260"/>
    </location>
</feature>
<dbReference type="InterPro" id="IPR013783">
    <property type="entry name" value="Ig-like_fold"/>
</dbReference>
<feature type="domain" description="PKD/Chitinase" evidence="3">
    <location>
        <begin position="219"/>
        <end position="309"/>
    </location>
</feature>
<evidence type="ECO:0000256" key="2">
    <source>
        <dbReference type="SAM" id="MobiDB-lite"/>
    </source>
</evidence>
<dbReference type="EMBL" id="BAABWN010000006">
    <property type="protein sequence ID" value="GAA6168313.1"/>
    <property type="molecule type" value="Genomic_DNA"/>
</dbReference>
<reference evidence="4 5" key="1">
    <citation type="submission" date="2024-04" db="EMBL/GenBank/DDBJ databases">
        <title>Draft genome sequence of Sessilibacter corallicola NBRC 116591.</title>
        <authorList>
            <person name="Miyakawa T."/>
            <person name="Kusuya Y."/>
            <person name="Miura T."/>
        </authorList>
    </citation>
    <scope>NUCLEOTIDE SEQUENCE [LARGE SCALE GENOMIC DNA]</scope>
    <source>
        <strain evidence="4 5">KU-00831-HH</strain>
    </source>
</reference>
<evidence type="ECO:0000256" key="1">
    <source>
        <dbReference type="ARBA" id="ARBA00022737"/>
    </source>
</evidence>
<dbReference type="Proteomes" id="UP001465153">
    <property type="component" value="Unassembled WGS sequence"/>
</dbReference>
<keyword evidence="1" id="KW-0677">Repeat</keyword>
<proteinExistence type="predicted"/>
<dbReference type="InterPro" id="IPR015919">
    <property type="entry name" value="Cadherin-like_sf"/>
</dbReference>
<protein>
    <recommendedName>
        <fullName evidence="3">PKD/Chitinase domain-containing protein</fullName>
    </recommendedName>
</protein>
<dbReference type="RefSeq" id="WP_353302980.1">
    <property type="nucleotide sequence ID" value="NZ_BAABWN010000006.1"/>
</dbReference>
<accession>A0ABQ0A9J0</accession>
<dbReference type="InterPro" id="IPR050708">
    <property type="entry name" value="T6SS_VgrG/RHS"/>
</dbReference>
<feature type="region of interest" description="Disordered" evidence="2">
    <location>
        <begin position="2286"/>
        <end position="2312"/>
    </location>
</feature>
<dbReference type="InterPro" id="IPR022409">
    <property type="entry name" value="PKD/Chitinase_dom"/>
</dbReference>
<dbReference type="SUPFAM" id="SSF49313">
    <property type="entry name" value="Cadherin-like"/>
    <property type="match status" value="2"/>
</dbReference>
<evidence type="ECO:0000313" key="5">
    <source>
        <dbReference type="Proteomes" id="UP001465153"/>
    </source>
</evidence>
<sequence>MRLLKAWIFASVALLVGCFGINALPTITDITAPETVQSGELVQLSVTAEDSDGRVVAYLWEPLDSSITLMDADQATSFFVAPDVSEATSLNFQITVTDDANESAQSSITVTVQPRPVVPPADNVAPNANAGIDIFTQIDQVVTLDGSASTDCNGDELKFNWLAVSRPEGSSAELNNPELVRPFFTPDIPGDYRFMLTVSDGFELTVDEVIVSTQSVRPVARAGLPQIIIPGETITLDASNSFDVDGSAFTVTWNLVSVPIGSSTELDNRQSLFPNLTPDIEGEYRFELTVSDALGDGESTELTLQSAPLVVDTNAGVDQSVLSGERVQLSSPNALDPDAGLYDYQWHILSRPEDSEALLEGDDRFNPELLIDAEGDYVVQLIISSPAGRSAADTVLISTNNSRPTSIASAERFASLGNVVALDGDASFDADTDLLTAFWTLTIRPEGSAAQISEVVNLSSEFTPDLTGLYVAQLIVSDGALSSIPDTVIIEVSEPPPPSNSAPRFVSVPIVEAEIDQDYQYELIAFDPDGDTLTFAIIEGPLGMRLDAQEQLVSWLPVDGGVSSVVLSVSDGINPPVEQRFEITVNGLDDRSPVLEAIGDQTAFLGQFLSLQLNATDPNGDPITYQAEPLPLPDNMLLDAQSGELTFAPIEGQSGEYEITFRASDGRFNDSETVLFTVPAPGEETALSGRVLTENDQPLPGVRLEINGEAQFTDSDGSFTFDGIVEAGDQRLLVDGSTVDPSLGSYATVPEVVHLVAGAINHLPAPIFLLPLDTASADPVNPERTSIITSSRFRDGLSLLEPARLTIPPGAAIDDATGQPFEGDITITFLEDITRSPQPLPEGIGASSYISIQPFGVSYPEPVPISFPNTENLPPGSRVDIFALNHETGQFEVVGEGEVSANGATINSIGGVVDSNSWHAWALQLATLGLDFVGNVIEPVCSRKVRGACSVDRETGNLKEWHDIPSYYSLGAERAVRLEYNSNLANPNPIIPLQSQFGNQSPPPTRFLLEGRVGNRDVNSYRTNVAVSGRIAGQFLPLRPAIQFDAFDISSGLYRHEFRGTHFVNGSFRQTRLAVDLPIHNLRRSSYGAGWNIVGLQRIYPETSIRSGETVDVMLTDGSAASYVFTGPAVAEALPPAPGTAQLILAPIPPYSYESPPGEFSTLTFLEDRTWERVMKDGTRYLFNQDGFMVEEIDRNGNRTTYEYEGERIVRITDPVGQAFEFFYFFGDRLDRIVDPMGRTTRFEQDSNGNLITIIEPNGDRRRFEYNAQRRHLMSAQFDQRGNRKAYEYSFADRIERTQLPDGSTQEFDLGVIQGLPDFRQITSNEDSSDVIFPSPPFARNVSNRYTDQNGNVDLEFTDGLNVHTEFRDAVGRIYRSQRDNDSNPITTTRPNNSVIQKIFDDLGNMLSRREVFNGAVDVFEYDQFSLVTRYVNPNNHQMIYNRDERGNALNVINELGHTTFMEYDSRGLITRLLTPNNLEILFEYNEQGLLVTQTEIPPSDSPGNVRVTQYSYDAAGQTTEILTPDNITYRFRYDEKGRVTQVSDNLNQIVNYFYDAYNNLTRADTISSNGLLARTVDLNYDSRNRLISVSAPHEDDQFSVTRWSLDGNSLPRIARDPKNQFSSAQFDAEDRVTQSVHRLDGITEFDYDTNDRVTRIVAPNGVETLYTYDILGRMLSEESPDRGRLNYSYDRNDNLLSMTDGRGITMNYSYDELERPISKRFPNSIPGKIEDVTYIYDDCSFGVGRLCRRVDETGMWDYAYDAFGNVVSITRNEQGQDFTTQYVYDNGDNVIQKTYPTGKVISISRDGVRRTQSISTTINGAAQTIVSDIEYRGDNAMTQCRFGNGLEDTRSYDLQGRLQTQDLLDGNSAIDSRRYSYDLNSNVIERDTSPQLSVYAYDALDRIVSDQIDNGLANTLNYDLNFNRLDEFQTSEAANDYLYESGSNRLSQISAVTELLSESRFTERELIFNDANRLFQVIDDGVVTAEYIYNDQGQRTRKTVFDSQGATAVTLYHYDMYGMLIAETAENGVTEKEYLWHESGDPLAQIDTVLGEETLYYLHADHLMTPRFATDSNRNIAWLWEGEAFGETPDDILSAEVNLRFPGQYHDRETDLYYNWNRYYDPDSGRYITSDPLGLYAGLNTYNYVDSNSLRFYDPTGEHPAVDVVARVFAAGAKIFGKLPKKPKPKLKKKQCEVNASKPDGYVTKGALKQFGRSIDDLSSAASQPFKNSGLTKAARALDKHAAGQRASGTFPKLSGNTAARNKQAQGIVDDILNNSKSEFKTLGRGGLEVRSPSGQGIRFNKDGSFSGFVD</sequence>
<dbReference type="PANTHER" id="PTHR32305">
    <property type="match status" value="1"/>
</dbReference>
<dbReference type="PANTHER" id="PTHR32305:SF15">
    <property type="entry name" value="PROTEIN RHSA-RELATED"/>
    <property type="match status" value="1"/>
</dbReference>
<organism evidence="4 5">
    <name type="scientific">Sessilibacter corallicola</name>
    <dbReference type="NCBI Taxonomy" id="2904075"/>
    <lineage>
        <taxon>Bacteria</taxon>
        <taxon>Pseudomonadati</taxon>
        <taxon>Pseudomonadota</taxon>
        <taxon>Gammaproteobacteria</taxon>
        <taxon>Cellvibrionales</taxon>
        <taxon>Cellvibrionaceae</taxon>
        <taxon>Sessilibacter</taxon>
    </lineage>
</organism>
<feature type="domain" description="PKD/Chitinase" evidence="3">
    <location>
        <begin position="27"/>
        <end position="115"/>
    </location>
</feature>
<dbReference type="Gene3D" id="2.60.40.10">
    <property type="entry name" value="Immunoglobulins"/>
    <property type="match status" value="7"/>
</dbReference>
<dbReference type="InterPro" id="IPR008969">
    <property type="entry name" value="CarboxyPept-like_regulatory"/>
</dbReference>
<dbReference type="NCBIfam" id="TIGR03696">
    <property type="entry name" value="Rhs_assc_core"/>
    <property type="match status" value="1"/>
</dbReference>
<evidence type="ECO:0000259" key="3">
    <source>
        <dbReference type="SMART" id="SM00089"/>
    </source>
</evidence>
<dbReference type="InterPro" id="IPR006530">
    <property type="entry name" value="YD"/>
</dbReference>